<keyword evidence="6" id="KW-0239">DNA-directed DNA polymerase</keyword>
<dbReference type="EC" id="2.7.7.7" evidence="1"/>
<dbReference type="Gene3D" id="3.40.50.300">
    <property type="entry name" value="P-loop containing nucleotide triphosphate hydrolases"/>
    <property type="match status" value="1"/>
</dbReference>
<evidence type="ECO:0000259" key="8">
    <source>
        <dbReference type="Pfam" id="PF09115"/>
    </source>
</evidence>
<proteinExistence type="predicted"/>
<dbReference type="OrthoDB" id="9811073at2"/>
<dbReference type="InterPro" id="IPR015199">
    <property type="entry name" value="DNA_pol_III_delta_C"/>
</dbReference>
<accession>A0A1H5ZVN3</accession>
<keyword evidence="5" id="KW-0235">DNA replication</keyword>
<dbReference type="GO" id="GO:0008408">
    <property type="term" value="F:3'-5' exonuclease activity"/>
    <property type="evidence" value="ECO:0007669"/>
    <property type="project" value="InterPro"/>
</dbReference>
<name>A0A1H5ZVN3_9VIBR</name>
<dbReference type="NCBIfam" id="TIGR00678">
    <property type="entry name" value="holB"/>
    <property type="match status" value="1"/>
</dbReference>
<protein>
    <recommendedName>
        <fullName evidence="2">DNA polymerase III subunit delta'</fullName>
        <ecNumber evidence="1">2.7.7.7</ecNumber>
    </recommendedName>
</protein>
<organism evidence="9 10">
    <name type="scientific">Vibrio hangzhouensis</name>
    <dbReference type="NCBI Taxonomy" id="462991"/>
    <lineage>
        <taxon>Bacteria</taxon>
        <taxon>Pseudomonadati</taxon>
        <taxon>Pseudomonadota</taxon>
        <taxon>Gammaproteobacteria</taxon>
        <taxon>Vibrionales</taxon>
        <taxon>Vibrionaceae</taxon>
        <taxon>Vibrio</taxon>
    </lineage>
</organism>
<dbReference type="Gene3D" id="1.20.272.10">
    <property type="match status" value="1"/>
</dbReference>
<evidence type="ECO:0000256" key="1">
    <source>
        <dbReference type="ARBA" id="ARBA00012417"/>
    </source>
</evidence>
<evidence type="ECO:0000256" key="2">
    <source>
        <dbReference type="ARBA" id="ARBA00014363"/>
    </source>
</evidence>
<dbReference type="Pfam" id="PF09115">
    <property type="entry name" value="DNApol3-delta_C"/>
    <property type="match status" value="1"/>
</dbReference>
<evidence type="ECO:0000256" key="7">
    <source>
        <dbReference type="ARBA" id="ARBA00049244"/>
    </source>
</evidence>
<evidence type="ECO:0000313" key="9">
    <source>
        <dbReference type="EMBL" id="SEG39845.1"/>
    </source>
</evidence>
<dbReference type="GO" id="GO:0003887">
    <property type="term" value="F:DNA-directed DNA polymerase activity"/>
    <property type="evidence" value="ECO:0007669"/>
    <property type="project" value="UniProtKB-KW"/>
</dbReference>
<dbReference type="SUPFAM" id="SSF52540">
    <property type="entry name" value="P-loop containing nucleoside triphosphate hydrolases"/>
    <property type="match status" value="1"/>
</dbReference>
<feature type="domain" description="DNA polymerase III delta subunit C-terminal" evidence="8">
    <location>
        <begin position="229"/>
        <end position="317"/>
    </location>
</feature>
<dbReference type="InterPro" id="IPR050238">
    <property type="entry name" value="DNA_Rep/Repair_Clamp_Loader"/>
</dbReference>
<evidence type="ECO:0000256" key="5">
    <source>
        <dbReference type="ARBA" id="ARBA00022705"/>
    </source>
</evidence>
<dbReference type="GO" id="GO:0003677">
    <property type="term" value="F:DNA binding"/>
    <property type="evidence" value="ECO:0007669"/>
    <property type="project" value="InterPro"/>
</dbReference>
<comment type="catalytic activity">
    <reaction evidence="7">
        <text>DNA(n) + a 2'-deoxyribonucleoside 5'-triphosphate = DNA(n+1) + diphosphate</text>
        <dbReference type="Rhea" id="RHEA:22508"/>
        <dbReference type="Rhea" id="RHEA-COMP:17339"/>
        <dbReference type="Rhea" id="RHEA-COMP:17340"/>
        <dbReference type="ChEBI" id="CHEBI:33019"/>
        <dbReference type="ChEBI" id="CHEBI:61560"/>
        <dbReference type="ChEBI" id="CHEBI:173112"/>
        <dbReference type="EC" id="2.7.7.7"/>
    </reaction>
</comment>
<dbReference type="RefSeq" id="WP_103880912.1">
    <property type="nucleotide sequence ID" value="NZ_FNVG01000013.1"/>
</dbReference>
<dbReference type="PANTHER" id="PTHR11669:SF8">
    <property type="entry name" value="DNA POLYMERASE III SUBUNIT DELTA"/>
    <property type="match status" value="1"/>
</dbReference>
<dbReference type="GO" id="GO:0009360">
    <property type="term" value="C:DNA polymerase III complex"/>
    <property type="evidence" value="ECO:0007669"/>
    <property type="project" value="InterPro"/>
</dbReference>
<keyword evidence="3" id="KW-0808">Transferase</keyword>
<keyword evidence="10" id="KW-1185">Reference proteome</keyword>
<gene>
    <name evidence="9" type="ORF">SAMN04488244_11312</name>
</gene>
<dbReference type="InterPro" id="IPR008921">
    <property type="entry name" value="DNA_pol3_clamp-load_cplx_C"/>
</dbReference>
<evidence type="ECO:0000313" key="10">
    <source>
        <dbReference type="Proteomes" id="UP000236721"/>
    </source>
</evidence>
<evidence type="ECO:0000256" key="4">
    <source>
        <dbReference type="ARBA" id="ARBA00022695"/>
    </source>
</evidence>
<keyword evidence="4" id="KW-0548">Nucleotidyltransferase</keyword>
<evidence type="ECO:0000256" key="3">
    <source>
        <dbReference type="ARBA" id="ARBA00022679"/>
    </source>
</evidence>
<sequence length="320" mass="36393">MQIYPWLKPVWKKLKANLERQHIPGALLIQAKQGLAPEALINSYVSGLMCQNDASEPCGFCHSCDLLKSESHPDVHFLLPEKDKKHLSVDQIRGANKWALESSQFGRYRVIVIPTADRMNTSAANALLKTLEEPPSHCLFLLSTENTKLLLPTIRSRCEVWHVPQPSEQVCLDWVNQTLEQSISPRIAYLCQFEPVTTLEFVEKGWDTDFHGLVEAFSQFMNSDGLETGELWTLITKSSADIDRQLSWLWMLLSAAQKQALGINMQPLLPESEMLTQRYGYELLFRQTQALQELSEQLRSAGGLNTELLFTNWLYGFDPA</sequence>
<dbReference type="InterPro" id="IPR027417">
    <property type="entry name" value="P-loop_NTPase"/>
</dbReference>
<dbReference type="PANTHER" id="PTHR11669">
    <property type="entry name" value="REPLICATION FACTOR C / DNA POLYMERASE III GAMMA-TAU SUBUNIT"/>
    <property type="match status" value="1"/>
</dbReference>
<dbReference type="Pfam" id="PF13177">
    <property type="entry name" value="DNA_pol3_delta2"/>
    <property type="match status" value="1"/>
</dbReference>
<dbReference type="AlphaFoldDB" id="A0A1H5ZVN3"/>
<dbReference type="GO" id="GO:0006261">
    <property type="term" value="P:DNA-templated DNA replication"/>
    <property type="evidence" value="ECO:0007669"/>
    <property type="project" value="TreeGrafter"/>
</dbReference>
<evidence type="ECO:0000256" key="6">
    <source>
        <dbReference type="ARBA" id="ARBA00022932"/>
    </source>
</evidence>
<dbReference type="EMBL" id="FNVG01000013">
    <property type="protein sequence ID" value="SEG39845.1"/>
    <property type="molecule type" value="Genomic_DNA"/>
</dbReference>
<reference evidence="10" key="1">
    <citation type="submission" date="2016-10" db="EMBL/GenBank/DDBJ databases">
        <authorList>
            <person name="Varghese N."/>
            <person name="Submissions S."/>
        </authorList>
    </citation>
    <scope>NUCLEOTIDE SEQUENCE [LARGE SCALE GENOMIC DNA]</scope>
    <source>
        <strain evidence="10">CGMCC 1.7062</strain>
    </source>
</reference>
<dbReference type="InterPro" id="IPR004622">
    <property type="entry name" value="DNA_pol_HolB"/>
</dbReference>
<dbReference type="SUPFAM" id="SSF48019">
    <property type="entry name" value="post-AAA+ oligomerization domain-like"/>
    <property type="match status" value="1"/>
</dbReference>
<dbReference type="Proteomes" id="UP000236721">
    <property type="component" value="Unassembled WGS sequence"/>
</dbReference>